<keyword evidence="3" id="KW-1185">Reference proteome</keyword>
<feature type="region of interest" description="Disordered" evidence="1">
    <location>
        <begin position="132"/>
        <end position="151"/>
    </location>
</feature>
<accession>A0A835UW27</accession>
<evidence type="ECO:0000256" key="1">
    <source>
        <dbReference type="SAM" id="MobiDB-lite"/>
    </source>
</evidence>
<feature type="region of interest" description="Disordered" evidence="1">
    <location>
        <begin position="242"/>
        <end position="268"/>
    </location>
</feature>
<dbReference type="OrthoDB" id="427960at2759"/>
<dbReference type="EMBL" id="JADCNL010000007">
    <property type="protein sequence ID" value="KAG0473861.1"/>
    <property type="molecule type" value="Genomic_DNA"/>
</dbReference>
<protein>
    <submittedName>
        <fullName evidence="2">Uncharacterized protein</fullName>
    </submittedName>
</protein>
<feature type="compositionally biased region" description="Low complexity" evidence="1">
    <location>
        <begin position="49"/>
        <end position="68"/>
    </location>
</feature>
<gene>
    <name evidence="2" type="ORF">HPP92_015718</name>
</gene>
<dbReference type="Proteomes" id="UP000636800">
    <property type="component" value="Chromosome 7"/>
</dbReference>
<feature type="region of interest" description="Disordered" evidence="1">
    <location>
        <begin position="159"/>
        <end position="180"/>
    </location>
</feature>
<organism evidence="2 3">
    <name type="scientific">Vanilla planifolia</name>
    <name type="common">Vanilla</name>
    <dbReference type="NCBI Taxonomy" id="51239"/>
    <lineage>
        <taxon>Eukaryota</taxon>
        <taxon>Viridiplantae</taxon>
        <taxon>Streptophyta</taxon>
        <taxon>Embryophyta</taxon>
        <taxon>Tracheophyta</taxon>
        <taxon>Spermatophyta</taxon>
        <taxon>Magnoliopsida</taxon>
        <taxon>Liliopsida</taxon>
        <taxon>Asparagales</taxon>
        <taxon>Orchidaceae</taxon>
        <taxon>Vanilloideae</taxon>
        <taxon>Vanilleae</taxon>
        <taxon>Vanilla</taxon>
    </lineage>
</organism>
<reference evidence="2 3" key="1">
    <citation type="journal article" date="2020" name="Nat. Food">
        <title>A phased Vanilla planifolia genome enables genetic improvement of flavour and production.</title>
        <authorList>
            <person name="Hasing T."/>
            <person name="Tang H."/>
            <person name="Brym M."/>
            <person name="Khazi F."/>
            <person name="Huang T."/>
            <person name="Chambers A.H."/>
        </authorList>
    </citation>
    <scope>NUCLEOTIDE SEQUENCE [LARGE SCALE GENOMIC DNA]</scope>
    <source>
        <tissue evidence="2">Leaf</tissue>
    </source>
</reference>
<evidence type="ECO:0000313" key="3">
    <source>
        <dbReference type="Proteomes" id="UP000636800"/>
    </source>
</evidence>
<proteinExistence type="predicted"/>
<name>A0A835UW27_VANPL</name>
<dbReference type="AlphaFoldDB" id="A0A835UW27"/>
<feature type="compositionally biased region" description="Polar residues" evidence="1">
    <location>
        <begin position="95"/>
        <end position="105"/>
    </location>
</feature>
<sequence>MSGKRKQEKETDRREEGTKRKLDTSPGSSPAEASAVPFSPTPTATPGISAFPSTAPPSTSSTFPSPATGESTIRPIHEGSASTTSRPIRFREWTPASSSNANPMGSASPAVGNIWPHFPEMVDETVPTAYQDSSSATDVSSSHPVPDCWSPVREETASSTSFEFVRSDRDPQLPTPPRPISASAYLPYRMPGDRRVHKYAVYRRGRFVITQPLPDTFEPGQELPPLFNKPFRFVDSPNFPVPNELRITGDSSDQRNRPPNERSQGLDLSDRLRNVRIDDVEHQAYLTLQVKNVRKLVDTLKKDYPRADQNNLHNSAIYDAKPIKNHRFAFLPPIRSIRPRESCLRIINPPNCRRPRGEILRNAHVATRECGWVAYVVRNTDLSEF</sequence>
<feature type="compositionally biased region" description="Low complexity" evidence="1">
    <location>
        <begin position="133"/>
        <end position="142"/>
    </location>
</feature>
<comment type="caution">
    <text evidence="2">The sequence shown here is derived from an EMBL/GenBank/DDBJ whole genome shotgun (WGS) entry which is preliminary data.</text>
</comment>
<feature type="region of interest" description="Disordered" evidence="1">
    <location>
        <begin position="1"/>
        <end position="108"/>
    </location>
</feature>
<feature type="compositionally biased region" description="Basic and acidic residues" evidence="1">
    <location>
        <begin position="1"/>
        <end position="23"/>
    </location>
</feature>
<evidence type="ECO:0000313" key="2">
    <source>
        <dbReference type="EMBL" id="KAG0473861.1"/>
    </source>
</evidence>